<dbReference type="Proteomes" id="UP000305675">
    <property type="component" value="Unassembled WGS sequence"/>
</dbReference>
<dbReference type="InterPro" id="IPR021307">
    <property type="entry name" value="DUF2884"/>
</dbReference>
<dbReference type="EMBL" id="SWCJ01000022">
    <property type="protein sequence ID" value="TKB50163.1"/>
    <property type="molecule type" value="Genomic_DNA"/>
</dbReference>
<gene>
    <name evidence="2" type="ORF">FCL42_19295</name>
</gene>
<accession>A0A4U1BJ82</accession>
<reference evidence="2 3" key="1">
    <citation type="submission" date="2019-04" db="EMBL/GenBank/DDBJ databases">
        <authorList>
            <person name="Hwang J.C."/>
        </authorList>
    </citation>
    <scope>NUCLEOTIDE SEQUENCE [LARGE SCALE GENOMIC DNA]</scope>
    <source>
        <strain evidence="2 3">IMCC35002</strain>
    </source>
</reference>
<dbReference type="Pfam" id="PF11101">
    <property type="entry name" value="DUF2884"/>
    <property type="match status" value="1"/>
</dbReference>
<comment type="caution">
    <text evidence="2">The sequence shown here is derived from an EMBL/GenBank/DDBJ whole genome shotgun (WGS) entry which is preliminary data.</text>
</comment>
<keyword evidence="3" id="KW-1185">Reference proteome</keyword>
<proteinExistence type="predicted"/>
<dbReference type="AlphaFoldDB" id="A0A4U1BJ82"/>
<organism evidence="2 3">
    <name type="scientific">Ferrimonas aestuarii</name>
    <dbReference type="NCBI Taxonomy" id="2569539"/>
    <lineage>
        <taxon>Bacteria</taxon>
        <taxon>Pseudomonadati</taxon>
        <taxon>Pseudomonadota</taxon>
        <taxon>Gammaproteobacteria</taxon>
        <taxon>Alteromonadales</taxon>
        <taxon>Ferrimonadaceae</taxon>
        <taxon>Ferrimonas</taxon>
    </lineage>
</organism>
<evidence type="ECO:0000313" key="2">
    <source>
        <dbReference type="EMBL" id="TKB50163.1"/>
    </source>
</evidence>
<name>A0A4U1BJ82_9GAMM</name>
<feature type="signal peptide" evidence="1">
    <location>
        <begin position="1"/>
        <end position="31"/>
    </location>
</feature>
<evidence type="ECO:0000313" key="3">
    <source>
        <dbReference type="Proteomes" id="UP000305675"/>
    </source>
</evidence>
<feature type="chain" id="PRO_5020283230" evidence="1">
    <location>
        <begin position="32"/>
        <end position="278"/>
    </location>
</feature>
<sequence length="278" mass="31333">MISRSLTMTTTRLFTISVLGCALWMPLAANASDINCDINFNHDLIVSENSLEVRDEGKVLYRFDDHNLLVDGKTVDLSSQQYNSMVAFQSQFYDQMPATMAVIEEALAVAGVAVDAVVEHLSQMDIDMSMLEGFMDELSQSITEHIQQDDGSYRLVSGDFDNFGVGYEGELEQQIEAAVSQSIGSIMMQMGSAMVNGEGETFASQMEAFGERMETMSAQIEQEVAQRERSLEQDANQLCMNWQELDKLEQEMQKQIPELKAFDLIQSSDNELAYRWMW</sequence>
<keyword evidence="1" id="KW-0732">Signal</keyword>
<dbReference type="OrthoDB" id="6399077at2"/>
<evidence type="ECO:0000256" key="1">
    <source>
        <dbReference type="SAM" id="SignalP"/>
    </source>
</evidence>
<protein>
    <submittedName>
        <fullName evidence="2">DUF2884 family protein</fullName>
    </submittedName>
</protein>